<dbReference type="SMART" id="SM00387">
    <property type="entry name" value="HATPase_c"/>
    <property type="match status" value="1"/>
</dbReference>
<reference evidence="10 11" key="1">
    <citation type="submission" date="2019-01" db="EMBL/GenBank/DDBJ databases">
        <authorList>
            <person name="Brito A."/>
        </authorList>
    </citation>
    <scope>NUCLEOTIDE SEQUENCE [LARGE SCALE GENOMIC DNA]</scope>
    <source>
        <strain evidence="10">1</strain>
    </source>
</reference>
<organism evidence="10 11">
    <name type="scientific">Hyella patelloides LEGE 07179</name>
    <dbReference type="NCBI Taxonomy" id="945734"/>
    <lineage>
        <taxon>Bacteria</taxon>
        <taxon>Bacillati</taxon>
        <taxon>Cyanobacteriota</taxon>
        <taxon>Cyanophyceae</taxon>
        <taxon>Pleurocapsales</taxon>
        <taxon>Hyellaceae</taxon>
        <taxon>Hyella</taxon>
    </lineage>
</organism>
<dbReference type="EMBL" id="CAACVJ010000031">
    <property type="protein sequence ID" value="VEP11922.1"/>
    <property type="molecule type" value="Genomic_DNA"/>
</dbReference>
<dbReference type="PANTHER" id="PTHR43547">
    <property type="entry name" value="TWO-COMPONENT HISTIDINE KINASE"/>
    <property type="match status" value="1"/>
</dbReference>
<feature type="domain" description="Histidine kinase" evidence="8">
    <location>
        <begin position="376"/>
        <end position="598"/>
    </location>
</feature>
<dbReference type="FunFam" id="3.30.565.10:FF:000006">
    <property type="entry name" value="Sensor histidine kinase WalK"/>
    <property type="match status" value="1"/>
</dbReference>
<dbReference type="Pfam" id="PF00072">
    <property type="entry name" value="Response_reg"/>
    <property type="match status" value="1"/>
</dbReference>
<dbReference type="PANTHER" id="PTHR43547:SF2">
    <property type="entry name" value="HYBRID SIGNAL TRANSDUCTION HISTIDINE KINASE C"/>
    <property type="match status" value="1"/>
</dbReference>
<evidence type="ECO:0000256" key="1">
    <source>
        <dbReference type="ARBA" id="ARBA00000085"/>
    </source>
</evidence>
<dbReference type="Pfam" id="PF02518">
    <property type="entry name" value="HATPase_c"/>
    <property type="match status" value="1"/>
</dbReference>
<dbReference type="PROSITE" id="PS50109">
    <property type="entry name" value="HIS_KIN"/>
    <property type="match status" value="1"/>
</dbReference>
<dbReference type="SMART" id="SM00388">
    <property type="entry name" value="HisKA"/>
    <property type="match status" value="1"/>
</dbReference>
<dbReference type="AlphaFoldDB" id="A0A563VKH9"/>
<keyword evidence="6" id="KW-0902">Two-component regulatory system</keyword>
<dbReference type="InterPro" id="IPR036890">
    <property type="entry name" value="HATPase_C_sf"/>
</dbReference>
<evidence type="ECO:0000256" key="6">
    <source>
        <dbReference type="ARBA" id="ARBA00023012"/>
    </source>
</evidence>
<dbReference type="GO" id="GO:0000155">
    <property type="term" value="F:phosphorelay sensor kinase activity"/>
    <property type="evidence" value="ECO:0007669"/>
    <property type="project" value="InterPro"/>
</dbReference>
<dbReference type="PRINTS" id="PR00344">
    <property type="entry name" value="BCTRLSENSOR"/>
</dbReference>
<dbReference type="CDD" id="cd19920">
    <property type="entry name" value="REC_PA4781-like"/>
    <property type="match status" value="1"/>
</dbReference>
<dbReference type="RefSeq" id="WP_144869755.1">
    <property type="nucleotide sequence ID" value="NZ_LR213879.1"/>
</dbReference>
<accession>A0A563VKH9</accession>
<dbReference type="Gene3D" id="1.10.287.130">
    <property type="match status" value="1"/>
</dbReference>
<evidence type="ECO:0000313" key="11">
    <source>
        <dbReference type="Proteomes" id="UP000320055"/>
    </source>
</evidence>
<keyword evidence="5 10" id="KW-0418">Kinase</keyword>
<dbReference type="EC" id="2.7.13.3" evidence="2"/>
<evidence type="ECO:0000259" key="9">
    <source>
        <dbReference type="PROSITE" id="PS50110"/>
    </source>
</evidence>
<evidence type="ECO:0000256" key="4">
    <source>
        <dbReference type="ARBA" id="ARBA00022679"/>
    </source>
</evidence>
<comment type="catalytic activity">
    <reaction evidence="1">
        <text>ATP + protein L-histidine = ADP + protein N-phospho-L-histidine.</text>
        <dbReference type="EC" id="2.7.13.3"/>
    </reaction>
</comment>
<dbReference type="CDD" id="cd00082">
    <property type="entry name" value="HisKA"/>
    <property type="match status" value="1"/>
</dbReference>
<dbReference type="InterPro" id="IPR003018">
    <property type="entry name" value="GAF"/>
</dbReference>
<dbReference type="OrthoDB" id="436952at2"/>
<dbReference type="SUPFAM" id="SSF52172">
    <property type="entry name" value="CheY-like"/>
    <property type="match status" value="1"/>
</dbReference>
<sequence>MNLKAADFKTVLVVDDTPSNLQVLFAYLENAGFTVLLAQNGKRALKIINSLTDEGGYPQVLLSQDEKRMTPDLILLDILMPDINGFEICRQLKSQKFTREIPIIFLTALSETTHKIEGFAVGGVDYITKPIDRQEVIARIKTHLTLRDVRQHLLDRNQELQAEICSRQQVETKLQQALGSEASIRRITERIRDSLNEQQVLETITHELIRVLALNGCQIEFYNKDRECTLSAVRAEPQQSQNRQGSIIVNEQGRIINSTEGIFRQIADFDRIYRQLVQKISLQFVTQITQKDSANEQRTCLVCPIFDNQEPINIMGSLWLFRPPEEIFNPWEIKLVEQIANQCAIAIRQARLYQTSQIQVKELAKLNRLKDDFLKTISHELRSPMSRIQLAVQTLEKLLLTEYPQPRSAVFQRVLTIFRQSCNRQNQLIDDLLTLCHLDAQAETLVMDWIDLQTWIPEIIKPFQERAETQQQQLMIEIASDLPSWKGDPFILERIVQELINNACKYTPAQETILIKATATEKTINLSIRNSGIEIPPEEQKRIFERFYRVPNNDPWQHGGTGLGLYLVKRLLELIQGTITVESRPDVTLFLIELPRVFQ</sequence>
<dbReference type="InterPro" id="IPR004358">
    <property type="entry name" value="Sig_transdc_His_kin-like_C"/>
</dbReference>
<evidence type="ECO:0000256" key="2">
    <source>
        <dbReference type="ARBA" id="ARBA00012438"/>
    </source>
</evidence>
<dbReference type="InterPro" id="IPR029016">
    <property type="entry name" value="GAF-like_dom_sf"/>
</dbReference>
<dbReference type="Pfam" id="PF01590">
    <property type="entry name" value="GAF"/>
    <property type="match status" value="1"/>
</dbReference>
<dbReference type="InterPro" id="IPR001789">
    <property type="entry name" value="Sig_transdc_resp-reg_receiver"/>
</dbReference>
<evidence type="ECO:0000313" key="10">
    <source>
        <dbReference type="EMBL" id="VEP11922.1"/>
    </source>
</evidence>
<dbReference type="SUPFAM" id="SSF47384">
    <property type="entry name" value="Homodimeric domain of signal transducing histidine kinase"/>
    <property type="match status" value="1"/>
</dbReference>
<dbReference type="Pfam" id="PF00512">
    <property type="entry name" value="HisKA"/>
    <property type="match status" value="1"/>
</dbReference>
<name>A0A563VKH9_9CYAN</name>
<proteinExistence type="predicted"/>
<keyword evidence="3 7" id="KW-0597">Phosphoprotein</keyword>
<dbReference type="PROSITE" id="PS50110">
    <property type="entry name" value="RESPONSE_REGULATORY"/>
    <property type="match status" value="1"/>
</dbReference>
<dbReference type="SUPFAM" id="SSF55874">
    <property type="entry name" value="ATPase domain of HSP90 chaperone/DNA topoisomerase II/histidine kinase"/>
    <property type="match status" value="1"/>
</dbReference>
<feature type="domain" description="Response regulatory" evidence="9">
    <location>
        <begin position="10"/>
        <end position="144"/>
    </location>
</feature>
<keyword evidence="11" id="KW-1185">Reference proteome</keyword>
<dbReference type="SMART" id="SM00065">
    <property type="entry name" value="GAF"/>
    <property type="match status" value="1"/>
</dbReference>
<evidence type="ECO:0000256" key="3">
    <source>
        <dbReference type="ARBA" id="ARBA00022553"/>
    </source>
</evidence>
<dbReference type="InterPro" id="IPR003594">
    <property type="entry name" value="HATPase_dom"/>
</dbReference>
<dbReference type="SMART" id="SM00448">
    <property type="entry name" value="REC"/>
    <property type="match status" value="1"/>
</dbReference>
<dbReference type="Proteomes" id="UP000320055">
    <property type="component" value="Unassembled WGS sequence"/>
</dbReference>
<dbReference type="SUPFAM" id="SSF55781">
    <property type="entry name" value="GAF domain-like"/>
    <property type="match status" value="1"/>
</dbReference>
<dbReference type="InterPro" id="IPR036097">
    <property type="entry name" value="HisK_dim/P_sf"/>
</dbReference>
<dbReference type="Gene3D" id="3.30.565.10">
    <property type="entry name" value="Histidine kinase-like ATPase, C-terminal domain"/>
    <property type="match status" value="1"/>
</dbReference>
<protein>
    <recommendedName>
        <fullName evidence="2">histidine kinase</fullName>
        <ecNumber evidence="2">2.7.13.3</ecNumber>
    </recommendedName>
</protein>
<evidence type="ECO:0000256" key="5">
    <source>
        <dbReference type="ARBA" id="ARBA00022777"/>
    </source>
</evidence>
<feature type="modified residue" description="4-aspartylphosphate" evidence="7">
    <location>
        <position position="77"/>
    </location>
</feature>
<dbReference type="InterPro" id="IPR003661">
    <property type="entry name" value="HisK_dim/P_dom"/>
</dbReference>
<dbReference type="InterPro" id="IPR011006">
    <property type="entry name" value="CheY-like_superfamily"/>
</dbReference>
<dbReference type="CDD" id="cd00075">
    <property type="entry name" value="HATPase"/>
    <property type="match status" value="1"/>
</dbReference>
<dbReference type="Gene3D" id="3.30.450.40">
    <property type="match status" value="1"/>
</dbReference>
<evidence type="ECO:0000259" key="8">
    <source>
        <dbReference type="PROSITE" id="PS50109"/>
    </source>
</evidence>
<dbReference type="InterPro" id="IPR005467">
    <property type="entry name" value="His_kinase_dom"/>
</dbReference>
<keyword evidence="4" id="KW-0808">Transferase</keyword>
<gene>
    <name evidence="10" type="ORF">H1P_1260013</name>
</gene>
<dbReference type="Gene3D" id="3.40.50.2300">
    <property type="match status" value="1"/>
</dbReference>
<evidence type="ECO:0000256" key="7">
    <source>
        <dbReference type="PROSITE-ProRule" id="PRU00169"/>
    </source>
</evidence>